<feature type="transmembrane region" description="Helical" evidence="5">
    <location>
        <begin position="114"/>
        <end position="141"/>
    </location>
</feature>
<evidence type="ECO:0000256" key="4">
    <source>
        <dbReference type="ARBA" id="ARBA00023136"/>
    </source>
</evidence>
<protein>
    <recommendedName>
        <fullName evidence="6">ABC-2 type transporter transmembrane domain-containing protein</fullName>
    </recommendedName>
</protein>
<keyword evidence="3 5" id="KW-1133">Transmembrane helix</keyword>
<evidence type="ECO:0000256" key="3">
    <source>
        <dbReference type="ARBA" id="ARBA00022989"/>
    </source>
</evidence>
<feature type="transmembrane region" description="Helical" evidence="5">
    <location>
        <begin position="72"/>
        <end position="94"/>
    </location>
</feature>
<evidence type="ECO:0000313" key="8">
    <source>
        <dbReference type="Proteomes" id="UP001501676"/>
    </source>
</evidence>
<sequence>MRVIATSSGPVERFRRAAADTTVVVERHLLHVVRVPEEAIAGLVVPVAFVVLFAYVFGSAVVLPGGGSYREFLMPGIFTQSMTLMCTAMAVAVATDRTSGFLDRLKSLPMARSAALGGHVLSVMLHAVLSLLTMGVLGYLVG</sequence>
<proteinExistence type="predicted"/>
<organism evidence="7 8">
    <name type="scientific">Cryptosporangium minutisporangium</name>
    <dbReference type="NCBI Taxonomy" id="113569"/>
    <lineage>
        <taxon>Bacteria</taxon>
        <taxon>Bacillati</taxon>
        <taxon>Actinomycetota</taxon>
        <taxon>Actinomycetes</taxon>
        <taxon>Cryptosporangiales</taxon>
        <taxon>Cryptosporangiaceae</taxon>
        <taxon>Cryptosporangium</taxon>
    </lineage>
</organism>
<gene>
    <name evidence="7" type="ORF">GCM10020369_60320</name>
</gene>
<dbReference type="InterPro" id="IPR013525">
    <property type="entry name" value="ABC2_TM"/>
</dbReference>
<evidence type="ECO:0000256" key="1">
    <source>
        <dbReference type="ARBA" id="ARBA00004141"/>
    </source>
</evidence>
<evidence type="ECO:0000256" key="2">
    <source>
        <dbReference type="ARBA" id="ARBA00022692"/>
    </source>
</evidence>
<comment type="caution">
    <text evidence="7">The sequence shown here is derived from an EMBL/GenBank/DDBJ whole genome shotgun (WGS) entry which is preliminary data.</text>
</comment>
<keyword evidence="2 5" id="KW-0812">Transmembrane</keyword>
<dbReference type="Pfam" id="PF01061">
    <property type="entry name" value="ABC2_membrane"/>
    <property type="match status" value="1"/>
</dbReference>
<comment type="subcellular location">
    <subcellularLocation>
        <location evidence="1">Membrane</location>
        <topology evidence="1">Multi-pass membrane protein</topology>
    </subcellularLocation>
</comment>
<evidence type="ECO:0000256" key="5">
    <source>
        <dbReference type="SAM" id="Phobius"/>
    </source>
</evidence>
<dbReference type="EMBL" id="BAAAYN010000043">
    <property type="protein sequence ID" value="GAA3393705.1"/>
    <property type="molecule type" value="Genomic_DNA"/>
</dbReference>
<dbReference type="Proteomes" id="UP001501676">
    <property type="component" value="Unassembled WGS sequence"/>
</dbReference>
<name>A0ABP6T5K8_9ACTN</name>
<keyword evidence="4 5" id="KW-0472">Membrane</keyword>
<dbReference type="PANTHER" id="PTHR43229">
    <property type="entry name" value="NODULATION PROTEIN J"/>
    <property type="match status" value="1"/>
</dbReference>
<evidence type="ECO:0000313" key="7">
    <source>
        <dbReference type="EMBL" id="GAA3393705.1"/>
    </source>
</evidence>
<keyword evidence="8" id="KW-1185">Reference proteome</keyword>
<feature type="domain" description="ABC-2 type transporter transmembrane" evidence="6">
    <location>
        <begin position="22"/>
        <end position="141"/>
    </location>
</feature>
<dbReference type="PANTHER" id="PTHR43229:SF2">
    <property type="entry name" value="NODULATION PROTEIN J"/>
    <property type="match status" value="1"/>
</dbReference>
<dbReference type="InterPro" id="IPR051784">
    <property type="entry name" value="Nod_factor_ABC_transporter"/>
</dbReference>
<feature type="transmembrane region" description="Helical" evidence="5">
    <location>
        <begin position="39"/>
        <end position="63"/>
    </location>
</feature>
<reference evidence="8" key="1">
    <citation type="journal article" date="2019" name="Int. J. Syst. Evol. Microbiol.">
        <title>The Global Catalogue of Microorganisms (GCM) 10K type strain sequencing project: providing services to taxonomists for standard genome sequencing and annotation.</title>
        <authorList>
            <consortium name="The Broad Institute Genomics Platform"/>
            <consortium name="The Broad Institute Genome Sequencing Center for Infectious Disease"/>
            <person name="Wu L."/>
            <person name="Ma J."/>
        </authorList>
    </citation>
    <scope>NUCLEOTIDE SEQUENCE [LARGE SCALE GENOMIC DNA]</scope>
    <source>
        <strain evidence="8">JCM 9458</strain>
    </source>
</reference>
<accession>A0ABP6T5K8</accession>
<evidence type="ECO:0000259" key="6">
    <source>
        <dbReference type="Pfam" id="PF01061"/>
    </source>
</evidence>